<dbReference type="Proteomes" id="UP000002975">
    <property type="component" value="Unassembled WGS sequence"/>
</dbReference>
<name>E5BEZ6_9FUSO</name>
<dbReference type="BioCyc" id="FSP469605-HMP:GTSP-176-MONOMER"/>
<dbReference type="HOGENOM" id="CLU_1259898_0_0_0"/>
<organism evidence="1 2">
    <name type="scientific">Fusobacterium gonidiaformans 3-1-5R</name>
    <dbReference type="NCBI Taxonomy" id="469605"/>
    <lineage>
        <taxon>Bacteria</taxon>
        <taxon>Fusobacteriati</taxon>
        <taxon>Fusobacteriota</taxon>
        <taxon>Fusobacteriia</taxon>
        <taxon>Fusobacteriales</taxon>
        <taxon>Fusobacteriaceae</taxon>
        <taxon>Fusobacterium</taxon>
    </lineage>
</organism>
<accession>E5BEZ6</accession>
<dbReference type="EMBL" id="GG657971">
    <property type="protein sequence ID" value="EFS20677.1"/>
    <property type="molecule type" value="Genomic_DNA"/>
</dbReference>
<protein>
    <submittedName>
        <fullName evidence="1">Uncharacterized protein</fullName>
    </submittedName>
</protein>
<keyword evidence="2" id="KW-1185">Reference proteome</keyword>
<dbReference type="RefSeq" id="WP_008800756.1">
    <property type="nucleotide sequence ID" value="NZ_GG657971.1"/>
</dbReference>
<dbReference type="AlphaFoldDB" id="E5BEZ6"/>
<evidence type="ECO:0000313" key="1">
    <source>
        <dbReference type="EMBL" id="EFS20677.1"/>
    </source>
</evidence>
<proteinExistence type="predicted"/>
<gene>
    <name evidence="1" type="ORF">FSBG_00174</name>
</gene>
<evidence type="ECO:0000313" key="2">
    <source>
        <dbReference type="Proteomes" id="UP000002975"/>
    </source>
</evidence>
<reference evidence="1 2" key="1">
    <citation type="submission" date="2009-02" db="EMBL/GenBank/DDBJ databases">
        <title>The Genome Sequence of Fusobacterium sp. 3_1_5R.</title>
        <authorList>
            <consortium name="The Broad Institute Genome Sequencing Platform"/>
            <person name="Ward D."/>
            <person name="Young S.K."/>
            <person name="Kodira C.D."/>
            <person name="Zeng Q."/>
            <person name="Koehrsen M."/>
            <person name="Alvarado L."/>
            <person name="Berlin A."/>
            <person name="Borenstein D."/>
            <person name="Chen Z."/>
            <person name="Engels R."/>
            <person name="Freedman E."/>
            <person name="Gellesch M."/>
            <person name="Goldberg J."/>
            <person name="Griggs A."/>
            <person name="Gujja S."/>
            <person name="Heiman D."/>
            <person name="Hepburn T."/>
            <person name="Howarth C."/>
            <person name="Jen D."/>
            <person name="Larson L."/>
            <person name="Lewis B."/>
            <person name="Mehta T."/>
            <person name="Park D."/>
            <person name="Pearson M."/>
            <person name="Roberts A."/>
            <person name="Saif S."/>
            <person name="Shea T."/>
            <person name="Shenoy N."/>
            <person name="Sisk P."/>
            <person name="Stolte C."/>
            <person name="Sykes S."/>
            <person name="Walk T."/>
            <person name="White J."/>
            <person name="Yandava C."/>
            <person name="Allen-Vercoe E."/>
            <person name="Strauss J."/>
            <person name="Ambrose C."/>
            <person name="Lander E."/>
            <person name="Nusbaum C."/>
            <person name="Galagan J."/>
            <person name="Birren B."/>
        </authorList>
    </citation>
    <scope>NUCLEOTIDE SEQUENCE [LARGE SCALE GENOMIC DNA]</scope>
    <source>
        <strain evidence="1 2">3_1_5R</strain>
    </source>
</reference>
<sequence>MKYTQNIEVEALQFTEDNIDEILDFICDGEPFEMCFVEDRETTKLDIIKKQKLYIEHPVGMITAYFGNYLVKISKNIFQVWSKEEFEKFHKIKLTDVKENKIKWAFSWNGENYYGGFDTREEAIEEARKTDKSAKSVFVGIEVPYKEKCKNIVEIVTDSLNAGAYEEMEELAEDYMLYFREGEKKILEDRLRETILIFQKEFGYEPSFFYVKEAEFVEL</sequence>